<name>A0AA86TPM9_9EUKA</name>
<dbReference type="Proteomes" id="UP001642409">
    <property type="component" value="Unassembled WGS sequence"/>
</dbReference>
<evidence type="ECO:0000313" key="8">
    <source>
        <dbReference type="EMBL" id="CAL6101980.1"/>
    </source>
</evidence>
<dbReference type="SMART" id="SM00427">
    <property type="entry name" value="H2B"/>
    <property type="match status" value="1"/>
</dbReference>
<dbReference type="EMBL" id="CAXDID020000550">
    <property type="protein sequence ID" value="CAL6101980.1"/>
    <property type="molecule type" value="Genomic_DNA"/>
</dbReference>
<evidence type="ECO:0000313" key="9">
    <source>
        <dbReference type="Proteomes" id="UP001642409"/>
    </source>
</evidence>
<dbReference type="EMBL" id="CAXDID020000126">
    <property type="protein sequence ID" value="CAL6033692.1"/>
    <property type="molecule type" value="Genomic_DNA"/>
</dbReference>
<dbReference type="InterPro" id="IPR000558">
    <property type="entry name" value="Histone_H2B"/>
</dbReference>
<dbReference type="EMBL" id="CAXDID020000011">
    <property type="protein sequence ID" value="CAL5979460.1"/>
    <property type="molecule type" value="Genomic_DNA"/>
</dbReference>
<dbReference type="InterPro" id="IPR009072">
    <property type="entry name" value="Histone-fold"/>
</dbReference>
<gene>
    <name evidence="4" type="ORF">HINF_LOCUS11340</name>
    <name evidence="7" type="ORF">HINF_LOCUS35090</name>
    <name evidence="6" type="ORF">HINF_LOCUS5607</name>
    <name evidence="5" type="ORF">HINF_LOCUS65445</name>
    <name evidence="8" type="ORF">HINF_LOCUS71449</name>
</gene>
<organism evidence="4">
    <name type="scientific">Hexamita inflata</name>
    <dbReference type="NCBI Taxonomy" id="28002"/>
    <lineage>
        <taxon>Eukaryota</taxon>
        <taxon>Metamonada</taxon>
        <taxon>Diplomonadida</taxon>
        <taxon>Hexamitidae</taxon>
        <taxon>Hexamitinae</taxon>
        <taxon>Hexamita</taxon>
    </lineage>
</organism>
<reference evidence="6 9" key="2">
    <citation type="submission" date="2024-07" db="EMBL/GenBank/DDBJ databases">
        <authorList>
            <person name="Akdeniz Z."/>
        </authorList>
    </citation>
    <scope>NUCLEOTIDE SEQUENCE [LARGE SCALE GENOMIC DNA]</scope>
</reference>
<dbReference type="Pfam" id="PF00125">
    <property type="entry name" value="Histone"/>
    <property type="match status" value="1"/>
</dbReference>
<feature type="compositionally biased region" description="Polar residues" evidence="2">
    <location>
        <begin position="1"/>
        <end position="34"/>
    </location>
</feature>
<dbReference type="GO" id="GO:0030527">
    <property type="term" value="F:structural constituent of chromatin"/>
    <property type="evidence" value="ECO:0007669"/>
    <property type="project" value="InterPro"/>
</dbReference>
<evidence type="ECO:0000313" key="4">
    <source>
        <dbReference type="EMBL" id="CAI9923695.1"/>
    </source>
</evidence>
<dbReference type="PANTHER" id="PTHR23428">
    <property type="entry name" value="HISTONE H2B"/>
    <property type="match status" value="1"/>
</dbReference>
<dbReference type="GO" id="GO:0046982">
    <property type="term" value="F:protein heterodimerization activity"/>
    <property type="evidence" value="ECO:0007669"/>
    <property type="project" value="InterPro"/>
</dbReference>
<sequence>MDRNSEISAEQPHSNIDTLSELTAGTKRTATTSAPHAHRTRRAKPSYQNYIYKVFRLIGPELRISKKSIEVMNSFMFDMFERMSERAFLMVKTRKRSTLGESEIEAAAKLILGQDIFKECDDKYKKALLRYKKCVEAEQQMHE</sequence>
<evidence type="ECO:0000313" key="6">
    <source>
        <dbReference type="EMBL" id="CAL5979460.1"/>
    </source>
</evidence>
<dbReference type="AlphaFoldDB" id="A0AA86TPM9"/>
<evidence type="ECO:0000256" key="1">
    <source>
        <dbReference type="ARBA" id="ARBA00006846"/>
    </source>
</evidence>
<comment type="caution">
    <text evidence="4">The sequence shown here is derived from an EMBL/GenBank/DDBJ whole genome shotgun (WGS) entry which is preliminary data.</text>
</comment>
<keyword evidence="9" id="KW-1185">Reference proteome</keyword>
<feature type="domain" description="Core Histone H2A/H2B/H3" evidence="3">
    <location>
        <begin position="37"/>
        <end position="110"/>
    </location>
</feature>
<evidence type="ECO:0000256" key="2">
    <source>
        <dbReference type="SAM" id="MobiDB-lite"/>
    </source>
</evidence>
<feature type="region of interest" description="Disordered" evidence="2">
    <location>
        <begin position="1"/>
        <end position="42"/>
    </location>
</feature>
<dbReference type="EMBL" id="CATOUU010000292">
    <property type="protein sequence ID" value="CAI9923695.1"/>
    <property type="molecule type" value="Genomic_DNA"/>
</dbReference>
<protein>
    <submittedName>
        <fullName evidence="4">Histone H2B</fullName>
    </submittedName>
    <submittedName>
        <fullName evidence="6">Histone_H2B</fullName>
    </submittedName>
</protein>
<reference evidence="4" key="1">
    <citation type="submission" date="2023-06" db="EMBL/GenBank/DDBJ databases">
        <authorList>
            <person name="Kurt Z."/>
        </authorList>
    </citation>
    <scope>NUCLEOTIDE SEQUENCE</scope>
</reference>
<accession>A0AA86TPM9</accession>
<dbReference type="InterPro" id="IPR007125">
    <property type="entry name" value="H2A/H2B/H3"/>
</dbReference>
<dbReference type="GO" id="GO:0003677">
    <property type="term" value="F:DNA binding"/>
    <property type="evidence" value="ECO:0007669"/>
    <property type="project" value="InterPro"/>
</dbReference>
<dbReference type="SUPFAM" id="SSF47113">
    <property type="entry name" value="Histone-fold"/>
    <property type="match status" value="1"/>
</dbReference>
<dbReference type="GO" id="GO:0000786">
    <property type="term" value="C:nucleosome"/>
    <property type="evidence" value="ECO:0007669"/>
    <property type="project" value="InterPro"/>
</dbReference>
<comment type="similarity">
    <text evidence="1">Belongs to the histone H2B family.</text>
</comment>
<evidence type="ECO:0000313" key="7">
    <source>
        <dbReference type="EMBL" id="CAL6033692.1"/>
    </source>
</evidence>
<evidence type="ECO:0000313" key="5">
    <source>
        <dbReference type="EMBL" id="CAI9977800.1"/>
    </source>
</evidence>
<proteinExistence type="inferred from homology"/>
<dbReference type="PRINTS" id="PR00621">
    <property type="entry name" value="HISTONEH2B"/>
</dbReference>
<evidence type="ECO:0000259" key="3">
    <source>
        <dbReference type="Pfam" id="PF00125"/>
    </source>
</evidence>
<dbReference type="Gene3D" id="1.10.20.10">
    <property type="entry name" value="Histone, subunit A"/>
    <property type="match status" value="1"/>
</dbReference>
<dbReference type="EMBL" id="CATOUU010001180">
    <property type="protein sequence ID" value="CAI9977800.1"/>
    <property type="molecule type" value="Genomic_DNA"/>
</dbReference>